<dbReference type="WBParaSite" id="HPLM_0001902501-mRNA-1">
    <property type="protein sequence ID" value="HPLM_0001902501-mRNA-1"/>
    <property type="gene ID" value="HPLM_0001902501"/>
</dbReference>
<organism evidence="1">
    <name type="scientific">Haemonchus placei</name>
    <name type="common">Barber's pole worm</name>
    <dbReference type="NCBI Taxonomy" id="6290"/>
    <lineage>
        <taxon>Eukaryota</taxon>
        <taxon>Metazoa</taxon>
        <taxon>Ecdysozoa</taxon>
        <taxon>Nematoda</taxon>
        <taxon>Chromadorea</taxon>
        <taxon>Rhabditida</taxon>
        <taxon>Rhabditina</taxon>
        <taxon>Rhabditomorpha</taxon>
        <taxon>Strongyloidea</taxon>
        <taxon>Trichostrongylidae</taxon>
        <taxon>Haemonchus</taxon>
    </lineage>
</organism>
<name>A0A0N4X3T3_HAEPC</name>
<evidence type="ECO:0000313" key="1">
    <source>
        <dbReference type="WBParaSite" id="HPLM_0001902501-mRNA-1"/>
    </source>
</evidence>
<proteinExistence type="predicted"/>
<dbReference type="AlphaFoldDB" id="A0A0N4X3T3"/>
<accession>A0A0N4X3T3</accession>
<reference evidence="1" key="1">
    <citation type="submission" date="2017-02" db="UniProtKB">
        <authorList>
            <consortium name="WormBaseParasite"/>
        </authorList>
    </citation>
    <scope>IDENTIFICATION</scope>
</reference>
<sequence>LFDEFLATLLPLNVIHPNRHQLRFIVSPYCFSES</sequence>
<protein>
    <submittedName>
        <fullName evidence="1">Transposase</fullName>
    </submittedName>
</protein>